<dbReference type="Pfam" id="PF01535">
    <property type="entry name" value="PPR"/>
    <property type="match status" value="1"/>
</dbReference>
<dbReference type="NCBIfam" id="TIGR00756">
    <property type="entry name" value="PPR"/>
    <property type="match status" value="1"/>
</dbReference>
<dbReference type="Pfam" id="PF17177">
    <property type="entry name" value="PPR_long"/>
    <property type="match status" value="1"/>
</dbReference>
<dbReference type="Proteomes" id="UP001157974">
    <property type="component" value="Unassembled WGS sequence"/>
</dbReference>
<dbReference type="Pfam" id="PF13812">
    <property type="entry name" value="PPR_3"/>
    <property type="match status" value="1"/>
</dbReference>
<dbReference type="EMBL" id="JAMWBK010000004">
    <property type="protein sequence ID" value="KAJ8906166.1"/>
    <property type="molecule type" value="Genomic_DNA"/>
</dbReference>
<name>A0AAV8UX44_9RHOD</name>
<protein>
    <recommendedName>
        <fullName evidence="3">PROP1-like PPR domain-containing protein</fullName>
    </recommendedName>
</protein>
<dbReference type="AlphaFoldDB" id="A0AAV8UX44"/>
<dbReference type="PANTHER" id="PTHR47447:SF17">
    <property type="entry name" value="OS12G0638900 PROTEIN"/>
    <property type="match status" value="1"/>
</dbReference>
<gene>
    <name evidence="4" type="ORF">NDN08_002661</name>
</gene>
<evidence type="ECO:0000256" key="1">
    <source>
        <dbReference type="ARBA" id="ARBA00022737"/>
    </source>
</evidence>
<evidence type="ECO:0000313" key="5">
    <source>
        <dbReference type="Proteomes" id="UP001157974"/>
    </source>
</evidence>
<feature type="domain" description="PROP1-like PPR" evidence="3">
    <location>
        <begin position="248"/>
        <end position="309"/>
    </location>
</feature>
<keyword evidence="1" id="KW-0677">Repeat</keyword>
<dbReference type="InterPro" id="IPR002885">
    <property type="entry name" value="PPR_rpt"/>
</dbReference>
<evidence type="ECO:0000259" key="3">
    <source>
        <dbReference type="Pfam" id="PF17177"/>
    </source>
</evidence>
<accession>A0AAV8UX44</accession>
<dbReference type="InterPro" id="IPR033443">
    <property type="entry name" value="PROP1-like_PPR_dom"/>
</dbReference>
<feature type="repeat" description="PPR" evidence="2">
    <location>
        <begin position="268"/>
        <end position="302"/>
    </location>
</feature>
<comment type="caution">
    <text evidence="4">The sequence shown here is derived from an EMBL/GenBank/DDBJ whole genome shotgun (WGS) entry which is preliminary data.</text>
</comment>
<proteinExistence type="predicted"/>
<dbReference type="PROSITE" id="PS51375">
    <property type="entry name" value="PPR"/>
    <property type="match status" value="1"/>
</dbReference>
<dbReference type="Gene3D" id="1.25.40.10">
    <property type="entry name" value="Tetratricopeptide repeat domain"/>
    <property type="match status" value="3"/>
</dbReference>
<dbReference type="InterPro" id="IPR011990">
    <property type="entry name" value="TPR-like_helical_dom_sf"/>
</dbReference>
<dbReference type="PANTHER" id="PTHR47447">
    <property type="entry name" value="OS03G0856100 PROTEIN"/>
    <property type="match status" value="1"/>
</dbReference>
<evidence type="ECO:0000313" key="4">
    <source>
        <dbReference type="EMBL" id="KAJ8906166.1"/>
    </source>
</evidence>
<reference evidence="4 5" key="1">
    <citation type="journal article" date="2023" name="Nat. Commun.">
        <title>Origin of minicircular mitochondrial genomes in red algae.</title>
        <authorList>
            <person name="Lee Y."/>
            <person name="Cho C.H."/>
            <person name="Lee Y.M."/>
            <person name="Park S.I."/>
            <person name="Yang J.H."/>
            <person name="West J.A."/>
            <person name="Bhattacharya D."/>
            <person name="Yoon H.S."/>
        </authorList>
    </citation>
    <scope>NUCLEOTIDE SEQUENCE [LARGE SCALE GENOMIC DNA]</scope>
    <source>
        <strain evidence="4 5">CCMP1338</strain>
        <tissue evidence="4">Whole cell</tissue>
    </source>
</reference>
<keyword evidence="5" id="KW-1185">Reference proteome</keyword>
<evidence type="ECO:0000256" key="2">
    <source>
        <dbReference type="PROSITE-ProRule" id="PRU00708"/>
    </source>
</evidence>
<sequence>MDDGTCFANYNVNFASGRGVAIRKHGRLLPCVMLLNGRPKSKRPKLRKGYKPPRLTRQLKWALEDLEDLVVRKKLTYAYQKFVDITKLDIVPEMKQYHEMILLMGLISVEDAEQVIEDMRRKEVPIGTSALNELIKVHGRQRDSEGIRMTLERIDDMGLAADGDTIWAMVEGFVRAGDVEGGRFAIEEMKRRKLMNQRGSFLARMRFYSFIGDVDNVEEAFFEMTEKYGHFPICYAYNLRIATFAEKREVVAALETIEEMKLAKLKPNEMTYSVVIKMYVAMGKVAAAKELFSKMRKEGIQPKENTFASITRGVRYEQRRVEIVDALREMNRNLDRPVGFLNSFSSLVNLFTARKSEVISSQIALKSMLQFDVDPEHAVYLSVFSPAASDGKLCNPALACERMAASGIRLDPMFYTGLFDAYHRLGEPQYALATLEMMEENGNDITAGMISVVVGSYCRRGKCSIALKWLSLLLQNTILPSSKAFAYIANGYFSVLDEKSSATAVSLMAKYSIPWHPRQRRALYRARQRDDSFLSGWDVPFVNAGDDIKEDTLCGSDFTQTFMVQDVRAQSDGSSLDEAQREALSELETAEDIDMSQNLILSKLTDMVLQAKDSMASGGRNRLFPRPVSNSDILETIREFEELSA</sequence>
<organism evidence="4 5">
    <name type="scientific">Rhodosorus marinus</name>
    <dbReference type="NCBI Taxonomy" id="101924"/>
    <lineage>
        <taxon>Eukaryota</taxon>
        <taxon>Rhodophyta</taxon>
        <taxon>Stylonematophyceae</taxon>
        <taxon>Stylonematales</taxon>
        <taxon>Stylonemataceae</taxon>
        <taxon>Rhodosorus</taxon>
    </lineage>
</organism>